<keyword evidence="2" id="KW-1185">Reference proteome</keyword>
<protein>
    <submittedName>
        <fullName evidence="1">Uncharacterized protein</fullName>
    </submittedName>
</protein>
<dbReference type="EMBL" id="JAKVIN010000003">
    <property type="protein sequence ID" value="MCJ8149100.1"/>
    <property type="molecule type" value="Genomic_DNA"/>
</dbReference>
<accession>A0ABT0CKF9</accession>
<evidence type="ECO:0000313" key="2">
    <source>
        <dbReference type="Proteomes" id="UP001201844"/>
    </source>
</evidence>
<sequence length="63" mass="6796">MVITSISSRTAQLLALSEAAELLLCAIRALAVDHPDSLSEARRPAEWALAKIEEAQVLPLEGR</sequence>
<dbReference type="RefSeq" id="WP_241599688.1">
    <property type="nucleotide sequence ID" value="NZ_JAKVIN010000003.1"/>
</dbReference>
<proteinExistence type="predicted"/>
<gene>
    <name evidence="1" type="ORF">MKI86_08110</name>
</gene>
<evidence type="ECO:0000313" key="1">
    <source>
        <dbReference type="EMBL" id="MCJ8149100.1"/>
    </source>
</evidence>
<organism evidence="1 2">
    <name type="scientific">Shinella sedimenti</name>
    <dbReference type="NCBI Taxonomy" id="2919913"/>
    <lineage>
        <taxon>Bacteria</taxon>
        <taxon>Pseudomonadati</taxon>
        <taxon>Pseudomonadota</taxon>
        <taxon>Alphaproteobacteria</taxon>
        <taxon>Hyphomicrobiales</taxon>
        <taxon>Rhizobiaceae</taxon>
        <taxon>Shinella</taxon>
    </lineage>
</organism>
<name>A0ABT0CKF9_9HYPH</name>
<dbReference type="Proteomes" id="UP001201844">
    <property type="component" value="Unassembled WGS sequence"/>
</dbReference>
<reference evidence="1 2" key="1">
    <citation type="submission" date="2022-02" db="EMBL/GenBank/DDBJ databases">
        <title>Shinella B3.7 sp. nov., isolated from Sediment (Zhairuo Island).</title>
        <authorList>
            <person name="Chen G."/>
        </authorList>
    </citation>
    <scope>NUCLEOTIDE SEQUENCE [LARGE SCALE GENOMIC DNA]</scope>
    <source>
        <strain evidence="1 2">B3.7</strain>
    </source>
</reference>
<comment type="caution">
    <text evidence="1">The sequence shown here is derived from an EMBL/GenBank/DDBJ whole genome shotgun (WGS) entry which is preliminary data.</text>
</comment>